<dbReference type="EMBL" id="MFCA01000030">
    <property type="protein sequence ID" value="OGE00996.1"/>
    <property type="molecule type" value="Genomic_DNA"/>
</dbReference>
<dbReference type="AlphaFoldDB" id="A0A1F5HA95"/>
<organism evidence="1 2">
    <name type="scientific">Candidatus Curtissbacteria bacterium RIFOXYA1_FULL_41_14</name>
    <dbReference type="NCBI Taxonomy" id="1797737"/>
    <lineage>
        <taxon>Bacteria</taxon>
        <taxon>Candidatus Curtissiibacteriota</taxon>
    </lineage>
</organism>
<proteinExistence type="predicted"/>
<reference evidence="1 2" key="1">
    <citation type="journal article" date="2016" name="Nat. Commun.">
        <title>Thousands of microbial genomes shed light on interconnected biogeochemical processes in an aquifer system.</title>
        <authorList>
            <person name="Anantharaman K."/>
            <person name="Brown C.T."/>
            <person name="Hug L.A."/>
            <person name="Sharon I."/>
            <person name="Castelle C.J."/>
            <person name="Probst A.J."/>
            <person name="Thomas B.C."/>
            <person name="Singh A."/>
            <person name="Wilkins M.J."/>
            <person name="Karaoz U."/>
            <person name="Brodie E.L."/>
            <person name="Williams K.H."/>
            <person name="Hubbard S.S."/>
            <person name="Banfield J.F."/>
        </authorList>
    </citation>
    <scope>NUCLEOTIDE SEQUENCE [LARGE SCALE GENOMIC DNA]</scope>
</reference>
<name>A0A1F5HA95_9BACT</name>
<comment type="caution">
    <text evidence="1">The sequence shown here is derived from an EMBL/GenBank/DDBJ whole genome shotgun (WGS) entry which is preliminary data.</text>
</comment>
<gene>
    <name evidence="1" type="ORF">A2196_05680</name>
</gene>
<dbReference type="Proteomes" id="UP000176751">
    <property type="component" value="Unassembled WGS sequence"/>
</dbReference>
<accession>A0A1F5HA95</accession>
<evidence type="ECO:0000313" key="1">
    <source>
        <dbReference type="EMBL" id="OGE00996.1"/>
    </source>
</evidence>
<sequence length="512" mass="59005">MSNSPETSIPTRISREEIPASLDLKMKLRNLMPNLTPRNALFVEGILNIEEGIAPPGEYLDLLTSIIDLIGNNPDRTKRLTEERRSAERVDMMELMAPFNAAERRRIARNLHTIQMTDGCTVGCPWCGAEAKRKVDKAFSFDSFTEFMRRYGKLLPQRVYLFGDSDPFDWISEDGRNDYLHLADLFLENAKNRYLYTSTAVPQGSELAVFRLLLFYHQRVMEKLENDQEIDMGFRFSQTKNNRGRIDKIMQALRNFGVSDEFLRRMIEIVDRDPDEDNGVKGDIKNVGYFIKHQNADERIRDMVTIFTRDGLAFSPPSIKRISRQAIMIGGIGSESLEAVTPENSVGLRRIKIVPGQLEIPNRLWVHDYAWALGRKGNTFFKMLPKHSYHVYREGKLVGVKVVESVRRDALSFALAISNLQVLSDLFLSPEVRERRMPKRKIRFIIRAIREKFVPEFEGRRQSCLQLFPEEPDEQAKRVALSLIGKIEKWLANIDTHLGINTKDFYNPDVGT</sequence>
<protein>
    <submittedName>
        <fullName evidence="1">Uncharacterized protein</fullName>
    </submittedName>
</protein>
<evidence type="ECO:0000313" key="2">
    <source>
        <dbReference type="Proteomes" id="UP000176751"/>
    </source>
</evidence>